<dbReference type="EMBL" id="JACSNQ010000021">
    <property type="protein sequence ID" value="MBM6775506.1"/>
    <property type="molecule type" value="Genomic_DNA"/>
</dbReference>
<gene>
    <name evidence="2" type="ORF">H9X80_08145</name>
</gene>
<evidence type="ECO:0000259" key="1">
    <source>
        <dbReference type="Pfam" id="PF19571"/>
    </source>
</evidence>
<dbReference type="InterPro" id="IPR045865">
    <property type="entry name" value="ACT-like_dom_sf"/>
</dbReference>
<dbReference type="Gene3D" id="3.30.2130.10">
    <property type="entry name" value="VC0802-like"/>
    <property type="match status" value="1"/>
</dbReference>
<dbReference type="PANTHER" id="PTHR40099:SF1">
    <property type="entry name" value="ACETOLACTATE SYNTHASE, SMALL SUBUNIT"/>
    <property type="match status" value="1"/>
</dbReference>
<protein>
    <submittedName>
        <fullName evidence="2">Amino acid-binding protein</fullName>
    </submittedName>
</protein>
<dbReference type="SUPFAM" id="SSF55021">
    <property type="entry name" value="ACT-like"/>
    <property type="match status" value="2"/>
</dbReference>
<dbReference type="Pfam" id="PF19571">
    <property type="entry name" value="ACT_8"/>
    <property type="match status" value="1"/>
</dbReference>
<proteinExistence type="predicted"/>
<keyword evidence="3" id="KW-1185">Reference proteome</keyword>
<comment type="caution">
    <text evidence="2">The sequence shown here is derived from an EMBL/GenBank/DDBJ whole genome shotgun (WGS) entry which is preliminary data.</text>
</comment>
<reference evidence="2 3" key="1">
    <citation type="journal article" date="2021" name="Sci. Rep.">
        <title>The distribution of antibiotic resistance genes in chicken gut microbiota commensals.</title>
        <authorList>
            <person name="Juricova H."/>
            <person name="Matiasovicova J."/>
            <person name="Kubasova T."/>
            <person name="Cejkova D."/>
            <person name="Rychlik I."/>
        </authorList>
    </citation>
    <scope>NUCLEOTIDE SEQUENCE [LARGE SCALE GENOMIC DNA]</scope>
    <source>
        <strain evidence="2 3">An794</strain>
    </source>
</reference>
<dbReference type="Proteomes" id="UP000712527">
    <property type="component" value="Unassembled WGS sequence"/>
</dbReference>
<sequence>MIDQITVFLENKRGRIASLCRCLGDANINMAALSVADTTEYGIVRIICSDTAAALAALEAGGYRAIKTPVMAIAVPHHPGGAADLLEKLDDLDINIEYFYCFSTTDDMAVLALKISDPASAAEASWAIERAGFHVFDQGEIE</sequence>
<evidence type="ECO:0000313" key="2">
    <source>
        <dbReference type="EMBL" id="MBM6775506.1"/>
    </source>
</evidence>
<accession>A0ABS2F3D4</accession>
<dbReference type="PANTHER" id="PTHR40099">
    <property type="entry name" value="ACETOLACTATE SYNTHASE, SMALL SUBUNIT"/>
    <property type="match status" value="1"/>
</dbReference>
<name>A0ABS2F3D4_9ACTN</name>
<feature type="domain" description="ACT" evidence="1">
    <location>
        <begin position="2"/>
        <end position="117"/>
    </location>
</feature>
<organism evidence="2 3">
    <name type="scientific">Olsenella profusa</name>
    <dbReference type="NCBI Taxonomy" id="138595"/>
    <lineage>
        <taxon>Bacteria</taxon>
        <taxon>Bacillati</taxon>
        <taxon>Actinomycetota</taxon>
        <taxon>Coriobacteriia</taxon>
        <taxon>Coriobacteriales</taxon>
        <taxon>Atopobiaceae</taxon>
        <taxon>Olsenella</taxon>
    </lineage>
</organism>
<dbReference type="InterPro" id="IPR045739">
    <property type="entry name" value="ACT_dom_pair"/>
</dbReference>
<evidence type="ECO:0000313" key="3">
    <source>
        <dbReference type="Proteomes" id="UP000712527"/>
    </source>
</evidence>
<dbReference type="RefSeq" id="WP_204793842.1">
    <property type="nucleotide sequence ID" value="NZ_JACSNQ010000021.1"/>
</dbReference>